<organism evidence="1 2">
    <name type="scientific">Halorussus caseinilyticus</name>
    <dbReference type="NCBI Taxonomy" id="3034025"/>
    <lineage>
        <taxon>Archaea</taxon>
        <taxon>Methanobacteriati</taxon>
        <taxon>Methanobacteriota</taxon>
        <taxon>Stenosarchaea group</taxon>
        <taxon>Halobacteria</taxon>
        <taxon>Halobacteriales</taxon>
        <taxon>Haladaptataceae</taxon>
        <taxon>Halorussus</taxon>
    </lineage>
</organism>
<accession>A0ABD5WGJ7</accession>
<name>A0ABD5WGJ7_9EURY</name>
<keyword evidence="2" id="KW-1185">Reference proteome</keyword>
<dbReference type="EMBL" id="JBHSZH010000001">
    <property type="protein sequence ID" value="MFC7078890.1"/>
    <property type="molecule type" value="Genomic_DNA"/>
</dbReference>
<gene>
    <name evidence="1" type="ORF">ACFQJ6_00835</name>
</gene>
<dbReference type="RefSeq" id="WP_382208439.1">
    <property type="nucleotide sequence ID" value="NZ_JBHSZH010000001.1"/>
</dbReference>
<reference evidence="1 2" key="1">
    <citation type="journal article" date="2019" name="Int. J. Syst. Evol. Microbiol.">
        <title>The Global Catalogue of Microorganisms (GCM) 10K type strain sequencing project: providing services to taxonomists for standard genome sequencing and annotation.</title>
        <authorList>
            <consortium name="The Broad Institute Genomics Platform"/>
            <consortium name="The Broad Institute Genome Sequencing Center for Infectious Disease"/>
            <person name="Wu L."/>
            <person name="Ma J."/>
        </authorList>
    </citation>
    <scope>NUCLEOTIDE SEQUENCE [LARGE SCALE GENOMIC DNA]</scope>
    <source>
        <strain evidence="1 2">DT72</strain>
    </source>
</reference>
<evidence type="ECO:0000313" key="2">
    <source>
        <dbReference type="Proteomes" id="UP001596407"/>
    </source>
</evidence>
<comment type="caution">
    <text evidence="1">The sequence shown here is derived from an EMBL/GenBank/DDBJ whole genome shotgun (WGS) entry which is preliminary data.</text>
</comment>
<evidence type="ECO:0000313" key="1">
    <source>
        <dbReference type="EMBL" id="MFC7078890.1"/>
    </source>
</evidence>
<protein>
    <submittedName>
        <fullName evidence="1">Uncharacterized protein</fullName>
    </submittedName>
</protein>
<dbReference type="AlphaFoldDB" id="A0ABD5WGJ7"/>
<proteinExistence type="predicted"/>
<dbReference type="Proteomes" id="UP001596407">
    <property type="component" value="Unassembled WGS sequence"/>
</dbReference>
<sequence length="278" mass="31694">MDIKKEEIEGKDVRGVVRELIDEVTKTEKEAKEKSTRGGKSPDLKLYVVDTSEEVLGQLNDLATSIIDSDSSKKAAKNFFNSHIISEYKISSDIWWVEIKTPRYERTDDFIFVKRDDSIWILTTELKDWAEDTVENIIKYMPQMERVYLTSDDLEDVMDSIIDSEVSGFTAKYRSQHQERAATLRFHGAEPDDMKKAEEHFQATPTRIEFNQRNSPSTAIQGSGSNDGILTVESVRLGSEGKATDTLLDTSKDFILVDSKRYEVNTDSKVRFLNPDSV</sequence>